<name>A0ABY4ZUF4_9CAUL</name>
<feature type="signal peptide" evidence="1">
    <location>
        <begin position="1"/>
        <end position="22"/>
    </location>
</feature>
<organism evidence="2 3">
    <name type="scientific">Caulobacter segnis</name>
    <dbReference type="NCBI Taxonomy" id="88688"/>
    <lineage>
        <taxon>Bacteria</taxon>
        <taxon>Pseudomonadati</taxon>
        <taxon>Pseudomonadota</taxon>
        <taxon>Alphaproteobacteria</taxon>
        <taxon>Caulobacterales</taxon>
        <taxon>Caulobacteraceae</taxon>
        <taxon>Caulobacter</taxon>
    </lineage>
</organism>
<keyword evidence="3" id="KW-1185">Reference proteome</keyword>
<reference evidence="2 3" key="1">
    <citation type="submission" date="2022-04" db="EMBL/GenBank/DDBJ databases">
        <title>Genome sequence of soybean root-associated Caulobacter segnis RL271.</title>
        <authorList>
            <person name="Longley R."/>
            <person name="Bonito G."/>
            <person name="Trigodet F."/>
            <person name="Crosson S."/>
            <person name="Fiebig A."/>
        </authorList>
    </citation>
    <scope>NUCLEOTIDE SEQUENCE [LARGE SCALE GENOMIC DNA]</scope>
    <source>
        <strain evidence="2 3">RL271</strain>
    </source>
</reference>
<protein>
    <submittedName>
        <fullName evidence="2">Uncharacterized protein</fullName>
    </submittedName>
</protein>
<evidence type="ECO:0000313" key="2">
    <source>
        <dbReference type="EMBL" id="USQ95652.1"/>
    </source>
</evidence>
<keyword evidence="1" id="KW-0732">Signal</keyword>
<dbReference type="EMBL" id="CP096040">
    <property type="protein sequence ID" value="USQ95652.1"/>
    <property type="molecule type" value="Genomic_DNA"/>
</dbReference>
<proteinExistence type="predicted"/>
<accession>A0ABY4ZUF4</accession>
<dbReference type="Proteomes" id="UP001057520">
    <property type="component" value="Chromosome"/>
</dbReference>
<evidence type="ECO:0000256" key="1">
    <source>
        <dbReference type="SAM" id="SignalP"/>
    </source>
</evidence>
<gene>
    <name evidence="2" type="ORF">MZV50_24430</name>
</gene>
<feature type="chain" id="PRO_5045267853" evidence="1">
    <location>
        <begin position="23"/>
        <end position="184"/>
    </location>
</feature>
<sequence length="184" mass="19508">MKTVLRVAALCVAFLAPVSTRAQDASKFDPATIDLAKLIACRTYQPAQYNALAFWMAEDDGKAALAHLGLSETPSANPMLRTFTLKAPLTVFGRQTRQIAFASSGPLAILDEADPHPLARELGVKAAVDTPGKFLGEREISAASEKDEKTGMTFSSRVALNVSTVTSHPGKTLAGCSYVIDVLG</sequence>
<evidence type="ECO:0000313" key="3">
    <source>
        <dbReference type="Proteomes" id="UP001057520"/>
    </source>
</evidence>